<proteinExistence type="predicted"/>
<dbReference type="EMBL" id="KN833072">
    <property type="protein sequence ID" value="KIM73847.1"/>
    <property type="molecule type" value="Genomic_DNA"/>
</dbReference>
<protein>
    <submittedName>
        <fullName evidence="2">Uncharacterized protein</fullName>
    </submittedName>
</protein>
<dbReference type="AlphaFoldDB" id="A0A0C3B940"/>
<feature type="region of interest" description="Disordered" evidence="1">
    <location>
        <begin position="1"/>
        <end position="34"/>
    </location>
</feature>
<evidence type="ECO:0000313" key="3">
    <source>
        <dbReference type="Proteomes" id="UP000054166"/>
    </source>
</evidence>
<keyword evidence="3" id="KW-1185">Reference proteome</keyword>
<evidence type="ECO:0000313" key="2">
    <source>
        <dbReference type="EMBL" id="KIM73847.1"/>
    </source>
</evidence>
<organism evidence="2 3">
    <name type="scientific">Piloderma croceum (strain F 1598)</name>
    <dbReference type="NCBI Taxonomy" id="765440"/>
    <lineage>
        <taxon>Eukaryota</taxon>
        <taxon>Fungi</taxon>
        <taxon>Dikarya</taxon>
        <taxon>Basidiomycota</taxon>
        <taxon>Agaricomycotina</taxon>
        <taxon>Agaricomycetes</taxon>
        <taxon>Agaricomycetidae</taxon>
        <taxon>Atheliales</taxon>
        <taxon>Atheliaceae</taxon>
        <taxon>Piloderma</taxon>
    </lineage>
</organism>
<accession>A0A0C3B940</accession>
<dbReference type="InParanoid" id="A0A0C3B940"/>
<dbReference type="Proteomes" id="UP000054166">
    <property type="component" value="Unassembled WGS sequence"/>
</dbReference>
<reference evidence="2 3" key="1">
    <citation type="submission" date="2014-04" db="EMBL/GenBank/DDBJ databases">
        <authorList>
            <consortium name="DOE Joint Genome Institute"/>
            <person name="Kuo A."/>
            <person name="Tarkka M."/>
            <person name="Buscot F."/>
            <person name="Kohler A."/>
            <person name="Nagy L.G."/>
            <person name="Floudas D."/>
            <person name="Copeland A."/>
            <person name="Barry K.W."/>
            <person name="Cichocki N."/>
            <person name="Veneault-Fourrey C."/>
            <person name="LaButti K."/>
            <person name="Lindquist E.A."/>
            <person name="Lipzen A."/>
            <person name="Lundell T."/>
            <person name="Morin E."/>
            <person name="Murat C."/>
            <person name="Sun H."/>
            <person name="Tunlid A."/>
            <person name="Henrissat B."/>
            <person name="Grigoriev I.V."/>
            <person name="Hibbett D.S."/>
            <person name="Martin F."/>
            <person name="Nordberg H.P."/>
            <person name="Cantor M.N."/>
            <person name="Hua S.X."/>
        </authorList>
    </citation>
    <scope>NUCLEOTIDE SEQUENCE [LARGE SCALE GENOMIC DNA]</scope>
    <source>
        <strain evidence="2 3">F 1598</strain>
    </source>
</reference>
<dbReference type="HOGENOM" id="CLU_1826004_0_0_1"/>
<gene>
    <name evidence="2" type="ORF">PILCRDRAFT_717976</name>
</gene>
<evidence type="ECO:0000256" key="1">
    <source>
        <dbReference type="SAM" id="MobiDB-lite"/>
    </source>
</evidence>
<reference evidence="3" key="2">
    <citation type="submission" date="2015-01" db="EMBL/GenBank/DDBJ databases">
        <title>Evolutionary Origins and Diversification of the Mycorrhizal Mutualists.</title>
        <authorList>
            <consortium name="DOE Joint Genome Institute"/>
            <consortium name="Mycorrhizal Genomics Consortium"/>
            <person name="Kohler A."/>
            <person name="Kuo A."/>
            <person name="Nagy L.G."/>
            <person name="Floudas D."/>
            <person name="Copeland A."/>
            <person name="Barry K.W."/>
            <person name="Cichocki N."/>
            <person name="Veneault-Fourrey C."/>
            <person name="LaButti K."/>
            <person name="Lindquist E.A."/>
            <person name="Lipzen A."/>
            <person name="Lundell T."/>
            <person name="Morin E."/>
            <person name="Murat C."/>
            <person name="Riley R."/>
            <person name="Ohm R."/>
            <person name="Sun H."/>
            <person name="Tunlid A."/>
            <person name="Henrissat B."/>
            <person name="Grigoriev I.V."/>
            <person name="Hibbett D.S."/>
            <person name="Martin F."/>
        </authorList>
    </citation>
    <scope>NUCLEOTIDE SEQUENCE [LARGE SCALE GENOMIC DNA]</scope>
    <source>
        <strain evidence="3">F 1598</strain>
    </source>
</reference>
<name>A0A0C3B940_PILCF</name>
<sequence length="141" mass="16067">MWPVRKQSMEAGQVTAGKDSGSKKGNFQRGRGDIPQMKPLQVTVVSYTNFVTCKSIKYYSDHRATSSHDPGHIHGKTDASRNRRFYILHNEQSNKLDHTEDPSNQTSQQHTHYRHICLALTHLSNLHCGFAVSRMFNKTGR</sequence>